<name>A0A8J6EDQ2_ELECQ</name>
<evidence type="ECO:0000313" key="2">
    <source>
        <dbReference type="EMBL" id="KAG9467248.1"/>
    </source>
</evidence>
<feature type="transmembrane region" description="Helical" evidence="1">
    <location>
        <begin position="6"/>
        <end position="26"/>
    </location>
</feature>
<evidence type="ECO:0000256" key="1">
    <source>
        <dbReference type="SAM" id="Phobius"/>
    </source>
</evidence>
<comment type="caution">
    <text evidence="2">The sequence shown here is derived from an EMBL/GenBank/DDBJ whole genome shotgun (WGS) entry which is preliminary data.</text>
</comment>
<reference evidence="2" key="1">
    <citation type="thesis" date="2020" institute="ProQuest LLC" country="789 East Eisenhower Parkway, Ann Arbor, MI, USA">
        <title>Comparative Genomics and Chromosome Evolution.</title>
        <authorList>
            <person name="Mudd A.B."/>
        </authorList>
    </citation>
    <scope>NUCLEOTIDE SEQUENCE</scope>
    <source>
        <strain evidence="2">HN-11 Male</strain>
        <tissue evidence="2">Kidney and liver</tissue>
    </source>
</reference>
<keyword evidence="1" id="KW-0812">Transmembrane</keyword>
<keyword evidence="1" id="KW-1133">Transmembrane helix</keyword>
<dbReference type="Proteomes" id="UP000770717">
    <property type="component" value="Unassembled WGS sequence"/>
</dbReference>
<evidence type="ECO:0000313" key="3">
    <source>
        <dbReference type="Proteomes" id="UP000770717"/>
    </source>
</evidence>
<protein>
    <submittedName>
        <fullName evidence="2">Uncharacterized protein</fullName>
    </submittedName>
</protein>
<organism evidence="2 3">
    <name type="scientific">Eleutherodactylus coqui</name>
    <name type="common">Puerto Rican coqui</name>
    <dbReference type="NCBI Taxonomy" id="57060"/>
    <lineage>
        <taxon>Eukaryota</taxon>
        <taxon>Metazoa</taxon>
        <taxon>Chordata</taxon>
        <taxon>Craniata</taxon>
        <taxon>Vertebrata</taxon>
        <taxon>Euteleostomi</taxon>
        <taxon>Amphibia</taxon>
        <taxon>Batrachia</taxon>
        <taxon>Anura</taxon>
        <taxon>Neobatrachia</taxon>
        <taxon>Hyloidea</taxon>
        <taxon>Eleutherodactylidae</taxon>
        <taxon>Eleutherodactylinae</taxon>
        <taxon>Eleutherodactylus</taxon>
        <taxon>Eleutherodactylus</taxon>
    </lineage>
</organism>
<accession>A0A8J6EDQ2</accession>
<gene>
    <name evidence="2" type="ORF">GDO78_015344</name>
</gene>
<dbReference type="EMBL" id="WNTK01001515">
    <property type="protein sequence ID" value="KAG9467248.1"/>
    <property type="molecule type" value="Genomic_DNA"/>
</dbReference>
<keyword evidence="1" id="KW-0472">Membrane</keyword>
<keyword evidence="3" id="KW-1185">Reference proteome</keyword>
<proteinExistence type="predicted"/>
<sequence>MIIYIFAGVLISFIIYLGTYNIYFIYLGTYKKTKTSHFSPSSPPNSHQLFYDNSMQPALDVNYPLYVSDHLTQISLNLAKQPFVLYPPFQKYKSHFATRSPTFGGGV</sequence>
<dbReference type="AlphaFoldDB" id="A0A8J6EDQ2"/>